<evidence type="ECO:0000313" key="3">
    <source>
        <dbReference type="EMBL" id="BEI87997.1"/>
    </source>
</evidence>
<dbReference type="GO" id="GO:0090324">
    <property type="term" value="P:negative regulation of oxidative phosphorylation"/>
    <property type="evidence" value="ECO:0007669"/>
    <property type="project" value="InterPro"/>
</dbReference>
<gene>
    <name evidence="3" type="ORF">CcaverHIS019_0107150</name>
</gene>
<dbReference type="PANTHER" id="PTHR21024">
    <property type="entry name" value="GROWTH HORMONE-INDUCIBLE SOLUBLE PROTEIN-RELATED"/>
    <property type="match status" value="1"/>
</dbReference>
<evidence type="ECO:0000256" key="1">
    <source>
        <dbReference type="ARBA" id="ARBA00009508"/>
    </source>
</evidence>
<dbReference type="AlphaFoldDB" id="A0AA48L0U5"/>
<dbReference type="InterPro" id="IPR052000">
    <property type="entry name" value="ETFRF1"/>
</dbReference>
<dbReference type="KEGG" id="ccac:CcaHIS019_0107150"/>
<dbReference type="InterPro" id="IPR008011">
    <property type="entry name" value="Complex1_LYR_dom"/>
</dbReference>
<evidence type="ECO:0000259" key="2">
    <source>
        <dbReference type="Pfam" id="PF05347"/>
    </source>
</evidence>
<sequence>MVYRAAIRYFAPHTARSSTTLRAASTAAAAAPAPPVTEPEVLPSMDEMRARARRAYKDLHRLGRDYPDPDYNFNMRLRRAFEKNAKITDPAKLKQQLDLAEHIKKEVLAMYSIRKYRHLRRAYHPNEAPREFHEDFALPEDKRV</sequence>
<dbReference type="Proteomes" id="UP001233271">
    <property type="component" value="Chromosome 1"/>
</dbReference>
<comment type="similarity">
    <text evidence="1">Belongs to the complex I LYR family.</text>
</comment>
<dbReference type="GeneID" id="85491868"/>
<dbReference type="GO" id="GO:0005739">
    <property type="term" value="C:mitochondrion"/>
    <property type="evidence" value="ECO:0007669"/>
    <property type="project" value="TreeGrafter"/>
</dbReference>
<reference evidence="3" key="1">
    <citation type="journal article" date="2023" name="BMC Genomics">
        <title>Chromosome-level genome assemblies of Cutaneotrichosporon spp. (Trichosporonales, Basidiomycota) reveal imbalanced evolution between nucleotide sequences and chromosome synteny.</title>
        <authorList>
            <person name="Kobayashi Y."/>
            <person name="Kayamori A."/>
            <person name="Aoki K."/>
            <person name="Shiwa Y."/>
            <person name="Matsutani M."/>
            <person name="Fujita N."/>
            <person name="Sugita T."/>
            <person name="Iwasaki W."/>
            <person name="Tanaka N."/>
            <person name="Takashima M."/>
        </authorList>
    </citation>
    <scope>NUCLEOTIDE SEQUENCE</scope>
    <source>
        <strain evidence="3">HIS019</strain>
    </source>
</reference>
<name>A0AA48L0U5_9TREE</name>
<proteinExistence type="inferred from homology"/>
<evidence type="ECO:0000313" key="4">
    <source>
        <dbReference type="Proteomes" id="UP001233271"/>
    </source>
</evidence>
<dbReference type="InterPro" id="IPR045296">
    <property type="entry name" value="Complex1_LYR_ETFRF1_LYRM5"/>
</dbReference>
<dbReference type="PANTHER" id="PTHR21024:SF0">
    <property type="entry name" value="ELECTRON TRANSFER FLAVOPROTEIN REGULATORY FACTOR 1"/>
    <property type="match status" value="1"/>
</dbReference>
<feature type="domain" description="Complex 1 LYR protein" evidence="2">
    <location>
        <begin position="52"/>
        <end position="101"/>
    </location>
</feature>
<protein>
    <recommendedName>
        <fullName evidence="2">Complex 1 LYR protein domain-containing protein</fullName>
    </recommendedName>
</protein>
<organism evidence="3 4">
    <name type="scientific">Cutaneotrichosporon cavernicola</name>
    <dbReference type="NCBI Taxonomy" id="279322"/>
    <lineage>
        <taxon>Eukaryota</taxon>
        <taxon>Fungi</taxon>
        <taxon>Dikarya</taxon>
        <taxon>Basidiomycota</taxon>
        <taxon>Agaricomycotina</taxon>
        <taxon>Tremellomycetes</taxon>
        <taxon>Trichosporonales</taxon>
        <taxon>Trichosporonaceae</taxon>
        <taxon>Cutaneotrichosporon</taxon>
    </lineage>
</organism>
<keyword evidence="4" id="KW-1185">Reference proteome</keyword>
<dbReference type="EMBL" id="AP028212">
    <property type="protein sequence ID" value="BEI87997.1"/>
    <property type="molecule type" value="Genomic_DNA"/>
</dbReference>
<dbReference type="Pfam" id="PF05347">
    <property type="entry name" value="Complex1_LYR"/>
    <property type="match status" value="1"/>
</dbReference>
<dbReference type="RefSeq" id="XP_060453263.1">
    <property type="nucleotide sequence ID" value="XM_060603400.1"/>
</dbReference>
<accession>A0AA48L0U5</accession>
<dbReference type="CDD" id="cd20265">
    <property type="entry name" value="Complex1_LYR_ETFRF1_LYRM5"/>
    <property type="match status" value="1"/>
</dbReference>
<dbReference type="GO" id="GO:0022904">
    <property type="term" value="P:respiratory electron transport chain"/>
    <property type="evidence" value="ECO:0007669"/>
    <property type="project" value="TreeGrafter"/>
</dbReference>